<accession>C4F7S2</accession>
<dbReference type="HOGENOM" id="CLU_1298038_0_0_11"/>
<dbReference type="RefSeq" id="WP_006722335.1">
    <property type="nucleotide sequence ID" value="NZ_GG692710.1"/>
</dbReference>
<gene>
    <name evidence="2" type="ORF">COLINT_02087</name>
</gene>
<keyword evidence="1" id="KW-1133">Transmembrane helix</keyword>
<keyword evidence="1" id="KW-0472">Membrane</keyword>
<dbReference type="EMBL" id="ABXH02000003">
    <property type="protein sequence ID" value="EEP45040.1"/>
    <property type="molecule type" value="Genomic_DNA"/>
</dbReference>
<dbReference type="STRING" id="521003.COLINT_02087"/>
<name>C4F7S2_9ACTN</name>
<proteinExistence type="predicted"/>
<evidence type="ECO:0000256" key="1">
    <source>
        <dbReference type="SAM" id="Phobius"/>
    </source>
</evidence>
<dbReference type="AlphaFoldDB" id="C4F7S2"/>
<comment type="caution">
    <text evidence="2">The sequence shown here is derived from an EMBL/GenBank/DDBJ whole genome shotgun (WGS) entry which is preliminary data.</text>
</comment>
<feature type="transmembrane region" description="Helical" evidence="1">
    <location>
        <begin position="54"/>
        <end position="76"/>
    </location>
</feature>
<reference evidence="2 3" key="1">
    <citation type="submission" date="2009-04" db="EMBL/GenBank/DDBJ databases">
        <authorList>
            <person name="Weinstock G."/>
            <person name="Sodergren E."/>
            <person name="Clifton S."/>
            <person name="Fulton L."/>
            <person name="Fulton B."/>
            <person name="Courtney L."/>
            <person name="Fronick C."/>
            <person name="Harrison M."/>
            <person name="Strong C."/>
            <person name="Farmer C."/>
            <person name="Delahaunty K."/>
            <person name="Markovic C."/>
            <person name="Hall O."/>
            <person name="Minx P."/>
            <person name="Tomlinson C."/>
            <person name="Mitreva M."/>
            <person name="Nelson J."/>
            <person name="Hou S."/>
            <person name="Wollam A."/>
            <person name="Pepin K.H."/>
            <person name="Johnson M."/>
            <person name="Bhonagiri V."/>
            <person name="Nash W.E."/>
            <person name="Warren W."/>
            <person name="Chinwalla A."/>
            <person name="Mardis E.R."/>
            <person name="Wilson R.K."/>
        </authorList>
    </citation>
    <scope>NUCLEOTIDE SEQUENCE [LARGE SCALE GENOMIC DNA]</scope>
    <source>
        <strain evidence="2 3">DSM 13280</strain>
    </source>
</reference>
<organism evidence="2 3">
    <name type="scientific">Collinsella intestinalis DSM 13280</name>
    <dbReference type="NCBI Taxonomy" id="521003"/>
    <lineage>
        <taxon>Bacteria</taxon>
        <taxon>Bacillati</taxon>
        <taxon>Actinomycetota</taxon>
        <taxon>Coriobacteriia</taxon>
        <taxon>Coriobacteriales</taxon>
        <taxon>Coriobacteriaceae</taxon>
        <taxon>Collinsella</taxon>
    </lineage>
</organism>
<dbReference type="Proteomes" id="UP000003295">
    <property type="component" value="Unassembled WGS sequence"/>
</dbReference>
<evidence type="ECO:0000313" key="3">
    <source>
        <dbReference type="Proteomes" id="UP000003295"/>
    </source>
</evidence>
<feature type="transmembrane region" description="Helical" evidence="1">
    <location>
        <begin position="101"/>
        <end position="120"/>
    </location>
</feature>
<evidence type="ECO:0000313" key="2">
    <source>
        <dbReference type="EMBL" id="EEP45040.1"/>
    </source>
</evidence>
<keyword evidence="1" id="KW-0812">Transmembrane</keyword>
<sequence>MNESAATPRDRLSRRLAIACRALAWASLLLCALHARDAAGAVVLVGPLVLAPAGYLLVLVIAAVSIGLALASWMIARARRAAPSDGSAAPVRPVRNRVVRWLVNGTAALALPISILVAGFECLLAAPHIADPASPAGDRVVVVERNVLLAGYGDVYLVPDGFGVGRKIASYSADDGYSPMGNGTYELEWSGSVPHFTAHGAPADPVAMYPAD</sequence>
<protein>
    <submittedName>
        <fullName evidence="2">Uncharacterized protein</fullName>
    </submittedName>
</protein>